<comment type="caution">
    <text evidence="1">The sequence shown here is derived from an EMBL/GenBank/DDBJ whole genome shotgun (WGS) entry which is preliminary data.</text>
</comment>
<sequence>MRREKLIAARLLESLVADLRKIEREEQSDISTVVRKLLHKAVSEWKKEHKGFEGSTGLGRGTSDMR</sequence>
<dbReference type="EMBL" id="NDWU01000026">
    <property type="protein sequence ID" value="PUA31116.1"/>
    <property type="molecule type" value="Genomic_DNA"/>
</dbReference>
<evidence type="ECO:0000313" key="2">
    <source>
        <dbReference type="Proteomes" id="UP000244066"/>
    </source>
</evidence>
<dbReference type="Proteomes" id="UP000244066">
    <property type="component" value="Unassembled WGS sequence"/>
</dbReference>
<dbReference type="AlphaFoldDB" id="A0A2R7Y0P8"/>
<name>A0A2R7Y0P8_9ARCH</name>
<evidence type="ECO:0000313" key="1">
    <source>
        <dbReference type="EMBL" id="PUA31116.1"/>
    </source>
</evidence>
<proteinExistence type="predicted"/>
<protein>
    <submittedName>
        <fullName evidence="1">Uncharacterized protein</fullName>
    </submittedName>
</protein>
<reference evidence="1 2" key="1">
    <citation type="submission" date="2017-04" db="EMBL/GenBank/DDBJ databases">
        <title>Draft Aigarchaeota genome from a New Zealand hot spring.</title>
        <authorList>
            <person name="Reysenbach A.-L."/>
            <person name="Donaho J.A."/>
            <person name="Gerhart J."/>
            <person name="Kelley J.F."/>
            <person name="Kouba K."/>
            <person name="Podar M."/>
            <person name="Stott M."/>
        </authorList>
    </citation>
    <scope>NUCLEOTIDE SEQUENCE [LARGE SCALE GENOMIC DNA]</scope>
    <source>
        <strain evidence="1">NZ13_MG1</strain>
    </source>
</reference>
<gene>
    <name evidence="1" type="ORF">B9J98_07715</name>
</gene>
<accession>A0A2R7Y0P8</accession>
<organism evidence="1 2">
    <name type="scientific">Candidatus Terraquivivens tikiterensis</name>
    <dbReference type="NCBI Taxonomy" id="1980982"/>
    <lineage>
        <taxon>Archaea</taxon>
        <taxon>Nitrososphaerota</taxon>
        <taxon>Candidatus Wolframiiraptoraceae</taxon>
        <taxon>Candidatus Terraquivivens</taxon>
    </lineage>
</organism>